<organism evidence="4 5">
    <name type="scientific">Ridgeia piscesae</name>
    <name type="common">Tubeworm</name>
    <dbReference type="NCBI Taxonomy" id="27915"/>
    <lineage>
        <taxon>Eukaryota</taxon>
        <taxon>Metazoa</taxon>
        <taxon>Spiralia</taxon>
        <taxon>Lophotrochozoa</taxon>
        <taxon>Annelida</taxon>
        <taxon>Polychaeta</taxon>
        <taxon>Sedentaria</taxon>
        <taxon>Canalipalpata</taxon>
        <taxon>Sabellida</taxon>
        <taxon>Siboglinidae</taxon>
        <taxon>Ridgeia</taxon>
    </lineage>
</organism>
<dbReference type="PANTHER" id="PTHR44858">
    <property type="entry name" value="TETRATRICOPEPTIDE REPEAT PROTEIN 6"/>
    <property type="match status" value="1"/>
</dbReference>
<dbReference type="PANTHER" id="PTHR44858:SF1">
    <property type="entry name" value="UDP-N-ACETYLGLUCOSAMINE--PEPTIDE N-ACETYLGLUCOSAMINYLTRANSFERASE SPINDLY-RELATED"/>
    <property type="match status" value="1"/>
</dbReference>
<evidence type="ECO:0000313" key="5">
    <source>
        <dbReference type="Proteomes" id="UP001209878"/>
    </source>
</evidence>
<dbReference type="SMART" id="SM00028">
    <property type="entry name" value="TPR"/>
    <property type="match status" value="15"/>
</dbReference>
<protein>
    <submittedName>
        <fullName evidence="4">Uncharacterized protein</fullName>
    </submittedName>
</protein>
<accession>A0AAD9UG21</accession>
<dbReference type="SUPFAM" id="SSF48452">
    <property type="entry name" value="TPR-like"/>
    <property type="match status" value="2"/>
</dbReference>
<evidence type="ECO:0000256" key="3">
    <source>
        <dbReference type="PROSITE-ProRule" id="PRU00339"/>
    </source>
</evidence>
<evidence type="ECO:0000256" key="2">
    <source>
        <dbReference type="ARBA" id="ARBA00022803"/>
    </source>
</evidence>
<dbReference type="Pfam" id="PF14559">
    <property type="entry name" value="TPR_19"/>
    <property type="match status" value="1"/>
</dbReference>
<feature type="repeat" description="TPR" evidence="3">
    <location>
        <begin position="560"/>
        <end position="593"/>
    </location>
</feature>
<dbReference type="Pfam" id="PF13181">
    <property type="entry name" value="TPR_8"/>
    <property type="match status" value="2"/>
</dbReference>
<dbReference type="EMBL" id="JAODUO010000143">
    <property type="protein sequence ID" value="KAK2188117.1"/>
    <property type="molecule type" value="Genomic_DNA"/>
</dbReference>
<dbReference type="AlphaFoldDB" id="A0AAD9UG21"/>
<dbReference type="Pfam" id="PF07719">
    <property type="entry name" value="TPR_2"/>
    <property type="match status" value="1"/>
</dbReference>
<dbReference type="InterPro" id="IPR050498">
    <property type="entry name" value="Ycf3"/>
</dbReference>
<gene>
    <name evidence="4" type="ORF">NP493_141g04003</name>
</gene>
<keyword evidence="1" id="KW-0677">Repeat</keyword>
<feature type="repeat" description="TPR" evidence="3">
    <location>
        <begin position="320"/>
        <end position="353"/>
    </location>
</feature>
<keyword evidence="5" id="KW-1185">Reference proteome</keyword>
<dbReference type="PROSITE" id="PS50005">
    <property type="entry name" value="TPR"/>
    <property type="match status" value="6"/>
</dbReference>
<dbReference type="Pfam" id="PF13432">
    <property type="entry name" value="TPR_16"/>
    <property type="match status" value="1"/>
</dbReference>
<dbReference type="Proteomes" id="UP001209878">
    <property type="component" value="Unassembled WGS sequence"/>
</dbReference>
<proteinExistence type="predicted"/>
<evidence type="ECO:0000256" key="1">
    <source>
        <dbReference type="ARBA" id="ARBA00022737"/>
    </source>
</evidence>
<dbReference type="SUPFAM" id="SSF81901">
    <property type="entry name" value="HCP-like"/>
    <property type="match status" value="1"/>
</dbReference>
<dbReference type="InterPro" id="IPR019734">
    <property type="entry name" value="TPR_rpt"/>
</dbReference>
<dbReference type="InterPro" id="IPR013105">
    <property type="entry name" value="TPR_2"/>
</dbReference>
<dbReference type="Gene3D" id="1.25.40.10">
    <property type="entry name" value="Tetratricopeptide repeat domain"/>
    <property type="match status" value="6"/>
</dbReference>
<reference evidence="4" key="1">
    <citation type="journal article" date="2023" name="Mol. Biol. Evol.">
        <title>Third-Generation Sequencing Reveals the Adaptive Role of the Epigenome in Three Deep-Sea Polychaetes.</title>
        <authorList>
            <person name="Perez M."/>
            <person name="Aroh O."/>
            <person name="Sun Y."/>
            <person name="Lan Y."/>
            <person name="Juniper S.K."/>
            <person name="Young C.R."/>
            <person name="Angers B."/>
            <person name="Qian P.Y."/>
        </authorList>
    </citation>
    <scope>NUCLEOTIDE SEQUENCE</scope>
    <source>
        <strain evidence="4">R07B-5</strain>
    </source>
</reference>
<name>A0AAD9UG21_RIDPI</name>
<keyword evidence="2 3" id="KW-0802">TPR repeat</keyword>
<comment type="caution">
    <text evidence="4">The sequence shown here is derived from an EMBL/GenBank/DDBJ whole genome shotgun (WGS) entry which is preliminary data.</text>
</comment>
<feature type="repeat" description="TPR" evidence="3">
    <location>
        <begin position="116"/>
        <end position="149"/>
    </location>
</feature>
<feature type="repeat" description="TPR" evidence="3">
    <location>
        <begin position="526"/>
        <end position="559"/>
    </location>
</feature>
<feature type="repeat" description="TPR" evidence="3">
    <location>
        <begin position="492"/>
        <end position="525"/>
    </location>
</feature>
<dbReference type="InterPro" id="IPR011990">
    <property type="entry name" value="TPR-like_helical_dom_sf"/>
</dbReference>
<evidence type="ECO:0000313" key="4">
    <source>
        <dbReference type="EMBL" id="KAK2188117.1"/>
    </source>
</evidence>
<feature type="repeat" description="TPR" evidence="3">
    <location>
        <begin position="286"/>
        <end position="319"/>
    </location>
</feature>
<sequence>MFQGWMVLKTGNLELASYCVRHAADLNAALGGSPTQQAIVQTFLKNYSKAIEALQTAIASKRSASLFTLLGKIQMKASLWKDAVTSFESSLDIMVSTNTVTMKPWDDKQQWPPEAAEMFYLIGTCHTEMRNYLDAHDAFNSAIRVEPKHAEAYYQRGLAKLRLKQSKGIQDFNKALSLDPALFQAYLSRATYYGLKRRYTKAILNCNEAIKLQPKSIRSFLYRGALKFHIRSYTLAIRDLSTAINLDNTCAVAYFNRAVCYHSNGHWQKALQDYGIVLLLGDMLMLKVLINRGLLYFERRDYRNALYDLLLASQISPTEKSIHHTVGLCYHKLRRLEKAVESFSTSLKLDPFFTDAYISRGNVYMDYGHSRGLTEAKHDYQRVLHMDPLNVRARVNLALGLQVSSKFQQAWDQFSIAISVDPQFQPALEGRAIINLQMSDTFAAFHDISTSLAVQATAELYTNRGVINQFMGDLVNAMKDYQLAIKSDTTYSLAYFNAANVYFHTRRFEQAKVYYHTALQYNPRDESAYLNSAITKVMLKDANGALADFEKAIALSPHSAHIYLNRGNLFAALNQWDKAEADYTMALSKQPDDPLVLKRRAEVRGKMGRKAQAISDYKYAISIQTSRTVYESAGGDMA</sequence>